<comment type="similarity">
    <text evidence="1">Belongs to the sulfur carrier protein TusA family.</text>
</comment>
<dbReference type="CDD" id="cd00291">
    <property type="entry name" value="SirA_YedF_YeeD"/>
    <property type="match status" value="1"/>
</dbReference>
<sequence>MTATNPDPYQEPDVIVDARGLQCPIPILKARLECNRMSKGQVLQVLSTDAGSKRDFKTFAQQTGHELIGEAEEGGVFGFWLRIQLGE</sequence>
<organism evidence="3 4">
    <name type="scientific">Pseudomonas veronii 1YdBTEX2</name>
    <dbReference type="NCBI Taxonomy" id="1295141"/>
    <lineage>
        <taxon>Bacteria</taxon>
        <taxon>Pseudomonadati</taxon>
        <taxon>Pseudomonadota</taxon>
        <taxon>Gammaproteobacteria</taxon>
        <taxon>Pseudomonadales</taxon>
        <taxon>Pseudomonadaceae</taxon>
        <taxon>Pseudomonas</taxon>
    </lineage>
</organism>
<evidence type="ECO:0000313" key="4">
    <source>
        <dbReference type="Proteomes" id="UP000245431"/>
    </source>
</evidence>
<protein>
    <recommendedName>
        <fullName evidence="2">UPF0033 domain-containing protein</fullName>
    </recommendedName>
</protein>
<dbReference type="PROSITE" id="PS01148">
    <property type="entry name" value="UPF0033"/>
    <property type="match status" value="1"/>
</dbReference>
<gene>
    <name evidence="3" type="ORF">PVE_R2G0341</name>
</gene>
<dbReference type="PANTHER" id="PTHR33279:SF2">
    <property type="entry name" value="SULFUR CARRIER PROTEIN TUSA"/>
    <property type="match status" value="1"/>
</dbReference>
<evidence type="ECO:0000256" key="1">
    <source>
        <dbReference type="ARBA" id="ARBA00008984"/>
    </source>
</evidence>
<evidence type="ECO:0000259" key="2">
    <source>
        <dbReference type="PROSITE" id="PS01148"/>
    </source>
</evidence>
<dbReference type="EMBL" id="LT599584">
    <property type="protein sequence ID" value="SBW84370.1"/>
    <property type="molecule type" value="Genomic_DNA"/>
</dbReference>
<feature type="domain" description="UPF0033" evidence="2">
    <location>
        <begin position="16"/>
        <end position="40"/>
    </location>
</feature>
<proteinExistence type="inferred from homology"/>
<evidence type="ECO:0000313" key="3">
    <source>
        <dbReference type="EMBL" id="SBW84370.1"/>
    </source>
</evidence>
<reference evidence="4" key="1">
    <citation type="submission" date="2016-07" db="EMBL/GenBank/DDBJ databases">
        <authorList>
            <person name="Florea S."/>
            <person name="Webb J.S."/>
            <person name="Jaromczyk J."/>
            <person name="Schardl C.L."/>
        </authorList>
    </citation>
    <scope>NUCLEOTIDE SEQUENCE [LARGE SCALE GENOMIC DNA]</scope>
    <source>
        <strain evidence="4">1YdBTEX2</strain>
    </source>
</reference>
<dbReference type="SUPFAM" id="SSF64307">
    <property type="entry name" value="SirA-like"/>
    <property type="match status" value="1"/>
</dbReference>
<dbReference type="InterPro" id="IPR036868">
    <property type="entry name" value="TusA-like_sf"/>
</dbReference>
<dbReference type="PANTHER" id="PTHR33279">
    <property type="entry name" value="SULFUR CARRIER PROTEIN YEDF-RELATED"/>
    <property type="match status" value="1"/>
</dbReference>
<name>A0A1D3K7T5_PSEVE</name>
<dbReference type="AlphaFoldDB" id="A0A1D3K7T5"/>
<dbReference type="Proteomes" id="UP000245431">
    <property type="component" value="Chromosome PVE_r2"/>
</dbReference>
<dbReference type="Gene3D" id="3.30.110.40">
    <property type="entry name" value="TusA-like domain"/>
    <property type="match status" value="1"/>
</dbReference>
<dbReference type="InterPro" id="IPR001455">
    <property type="entry name" value="TusA-like"/>
</dbReference>
<dbReference type="Pfam" id="PF01206">
    <property type="entry name" value="TusA"/>
    <property type="match status" value="1"/>
</dbReference>
<accession>A0A1D3K7T5</accession>